<dbReference type="SUPFAM" id="SSF64438">
    <property type="entry name" value="CNF1/YfiH-like putative cysteine hydrolases"/>
    <property type="match status" value="1"/>
</dbReference>
<dbReference type="AlphaFoldDB" id="A0A3B0X212"/>
<dbReference type="GO" id="GO:0005507">
    <property type="term" value="F:copper ion binding"/>
    <property type="evidence" value="ECO:0007669"/>
    <property type="project" value="TreeGrafter"/>
</dbReference>
<reference evidence="10" key="1">
    <citation type="submission" date="2018-06" db="EMBL/GenBank/DDBJ databases">
        <authorList>
            <person name="Zhirakovskaya E."/>
        </authorList>
    </citation>
    <scope>NUCLEOTIDE SEQUENCE</scope>
</reference>
<gene>
    <name evidence="10" type="ORF">MNBD_GAMMA07-789</name>
</gene>
<keyword evidence="3" id="KW-0808">Transferase</keyword>
<accession>A0A3B0X212</accession>
<keyword evidence="4" id="KW-0479">Metal-binding</keyword>
<evidence type="ECO:0000313" key="10">
    <source>
        <dbReference type="EMBL" id="VAW57552.1"/>
    </source>
</evidence>
<proteinExistence type="inferred from homology"/>
<dbReference type="InterPro" id="IPR038371">
    <property type="entry name" value="Cu_polyphenol_OxRdtase_sf"/>
</dbReference>
<evidence type="ECO:0000256" key="7">
    <source>
        <dbReference type="ARBA" id="ARBA00047989"/>
    </source>
</evidence>
<dbReference type="GO" id="GO:0017061">
    <property type="term" value="F:S-methyl-5-thioadenosine phosphorylase activity"/>
    <property type="evidence" value="ECO:0007669"/>
    <property type="project" value="UniProtKB-EC"/>
</dbReference>
<organism evidence="10">
    <name type="scientific">hydrothermal vent metagenome</name>
    <dbReference type="NCBI Taxonomy" id="652676"/>
    <lineage>
        <taxon>unclassified sequences</taxon>
        <taxon>metagenomes</taxon>
        <taxon>ecological metagenomes</taxon>
    </lineage>
</organism>
<dbReference type="PANTHER" id="PTHR30616">
    <property type="entry name" value="UNCHARACTERIZED PROTEIN YFIH"/>
    <property type="match status" value="1"/>
</dbReference>
<comment type="similarity">
    <text evidence="2">Belongs to the purine nucleoside phosphorylase YfiH/LACC1 family.</text>
</comment>
<dbReference type="CDD" id="cd16833">
    <property type="entry name" value="YfiH"/>
    <property type="match status" value="1"/>
</dbReference>
<evidence type="ECO:0000256" key="2">
    <source>
        <dbReference type="ARBA" id="ARBA00007353"/>
    </source>
</evidence>
<dbReference type="EMBL" id="UOFF01000418">
    <property type="protein sequence ID" value="VAW57552.1"/>
    <property type="molecule type" value="Genomic_DNA"/>
</dbReference>
<evidence type="ECO:0000256" key="5">
    <source>
        <dbReference type="ARBA" id="ARBA00022801"/>
    </source>
</evidence>
<comment type="catalytic activity">
    <reaction evidence="7">
        <text>adenosine + H2O + H(+) = inosine + NH4(+)</text>
        <dbReference type="Rhea" id="RHEA:24408"/>
        <dbReference type="ChEBI" id="CHEBI:15377"/>
        <dbReference type="ChEBI" id="CHEBI:15378"/>
        <dbReference type="ChEBI" id="CHEBI:16335"/>
        <dbReference type="ChEBI" id="CHEBI:17596"/>
        <dbReference type="ChEBI" id="CHEBI:28938"/>
        <dbReference type="EC" id="3.5.4.4"/>
    </reaction>
    <physiologicalReaction direction="left-to-right" evidence="7">
        <dbReference type="Rhea" id="RHEA:24409"/>
    </physiologicalReaction>
</comment>
<comment type="catalytic activity">
    <reaction evidence="8">
        <text>adenosine + phosphate = alpha-D-ribose 1-phosphate + adenine</text>
        <dbReference type="Rhea" id="RHEA:27642"/>
        <dbReference type="ChEBI" id="CHEBI:16335"/>
        <dbReference type="ChEBI" id="CHEBI:16708"/>
        <dbReference type="ChEBI" id="CHEBI:43474"/>
        <dbReference type="ChEBI" id="CHEBI:57720"/>
        <dbReference type="EC" id="2.4.2.1"/>
    </reaction>
    <physiologicalReaction direction="left-to-right" evidence="8">
        <dbReference type="Rhea" id="RHEA:27643"/>
    </physiologicalReaction>
</comment>
<dbReference type="GO" id="GO:0016787">
    <property type="term" value="F:hydrolase activity"/>
    <property type="evidence" value="ECO:0007669"/>
    <property type="project" value="UniProtKB-KW"/>
</dbReference>
<dbReference type="PANTHER" id="PTHR30616:SF2">
    <property type="entry name" value="PURINE NUCLEOSIDE PHOSPHORYLASE LACC1"/>
    <property type="match status" value="1"/>
</dbReference>
<protein>
    <submittedName>
        <fullName evidence="10">FIG00003370: Multicopper polyphenol oxidase</fullName>
    </submittedName>
</protein>
<evidence type="ECO:0000256" key="6">
    <source>
        <dbReference type="ARBA" id="ARBA00022833"/>
    </source>
</evidence>
<dbReference type="NCBIfam" id="TIGR00726">
    <property type="entry name" value="peptidoglycan editing factor PgeF"/>
    <property type="match status" value="1"/>
</dbReference>
<dbReference type="Gene3D" id="3.60.140.10">
    <property type="entry name" value="CNF1/YfiH-like putative cysteine hydrolases"/>
    <property type="match status" value="1"/>
</dbReference>
<evidence type="ECO:0000256" key="9">
    <source>
        <dbReference type="ARBA" id="ARBA00049893"/>
    </source>
</evidence>
<evidence type="ECO:0000256" key="8">
    <source>
        <dbReference type="ARBA" id="ARBA00048968"/>
    </source>
</evidence>
<name>A0A3B0X212_9ZZZZ</name>
<keyword evidence="5" id="KW-0378">Hydrolase</keyword>
<keyword evidence="6" id="KW-0862">Zinc</keyword>
<evidence type="ECO:0000256" key="4">
    <source>
        <dbReference type="ARBA" id="ARBA00022723"/>
    </source>
</evidence>
<comment type="catalytic activity">
    <reaction evidence="9">
        <text>S-methyl-5'-thioadenosine + phosphate = 5-(methylsulfanyl)-alpha-D-ribose 1-phosphate + adenine</text>
        <dbReference type="Rhea" id="RHEA:11852"/>
        <dbReference type="ChEBI" id="CHEBI:16708"/>
        <dbReference type="ChEBI" id="CHEBI:17509"/>
        <dbReference type="ChEBI" id="CHEBI:43474"/>
        <dbReference type="ChEBI" id="CHEBI:58533"/>
        <dbReference type="EC" id="2.4.2.28"/>
    </reaction>
    <physiologicalReaction direction="left-to-right" evidence="9">
        <dbReference type="Rhea" id="RHEA:11853"/>
    </physiologicalReaction>
</comment>
<evidence type="ECO:0000256" key="1">
    <source>
        <dbReference type="ARBA" id="ARBA00000553"/>
    </source>
</evidence>
<comment type="catalytic activity">
    <reaction evidence="1">
        <text>inosine + phosphate = alpha-D-ribose 1-phosphate + hypoxanthine</text>
        <dbReference type="Rhea" id="RHEA:27646"/>
        <dbReference type="ChEBI" id="CHEBI:17368"/>
        <dbReference type="ChEBI" id="CHEBI:17596"/>
        <dbReference type="ChEBI" id="CHEBI:43474"/>
        <dbReference type="ChEBI" id="CHEBI:57720"/>
        <dbReference type="EC" id="2.4.2.1"/>
    </reaction>
    <physiologicalReaction direction="left-to-right" evidence="1">
        <dbReference type="Rhea" id="RHEA:27647"/>
    </physiologicalReaction>
</comment>
<dbReference type="Pfam" id="PF02578">
    <property type="entry name" value="Cu-oxidase_4"/>
    <property type="match status" value="1"/>
</dbReference>
<dbReference type="InterPro" id="IPR011324">
    <property type="entry name" value="Cytotoxic_necrot_fac-like_cat"/>
</dbReference>
<sequence>MNIKPPAYENNINIITPDWPAANNIRAFCTTRNYPGNEKDSRPTRNAALSDNTYDNFNLALHVQDDPLRVKANRRHLIKQFNLPHEPVWLDQVHGCELIDIANVQTLELTDKSSVTLKADASYSTKPNRICTILTADCIPVLICNKQGTKVAAAHAGWRGLGNGVIETAVSSLNEAPDEILVWLGPAIGADVFEVGEEVRDFFVKKQPESIVAFKQNRANHYLADMAKLARLRLQRLGIEAVYGGEYCTYTDQNRFYSFRRDVKTGRQASLIWFEQT</sequence>
<dbReference type="InterPro" id="IPR003730">
    <property type="entry name" value="Cu_polyphenol_OxRdtase"/>
</dbReference>
<evidence type="ECO:0000256" key="3">
    <source>
        <dbReference type="ARBA" id="ARBA00022679"/>
    </source>
</evidence>